<dbReference type="AlphaFoldDB" id="A0A2U3K8C4"/>
<organism evidence="2 3">
    <name type="scientific">Candidatus Sulfotelmatobacter kueseliae</name>
    <dbReference type="NCBI Taxonomy" id="2042962"/>
    <lineage>
        <taxon>Bacteria</taxon>
        <taxon>Pseudomonadati</taxon>
        <taxon>Acidobacteriota</taxon>
        <taxon>Terriglobia</taxon>
        <taxon>Terriglobales</taxon>
        <taxon>Candidatus Korobacteraceae</taxon>
        <taxon>Candidatus Sulfotelmatobacter</taxon>
    </lineage>
</organism>
<evidence type="ECO:0000256" key="1">
    <source>
        <dbReference type="SAM" id="MobiDB-lite"/>
    </source>
</evidence>
<sequence length="104" mass="11950">MRGAISKAAVMRRRPESTPEGGHPEDEPVGQRWGKVEPALWRRRRSHSRAVANTPPKWFAVSVSLRRAMLPSSSYEDFGLWGDFHAFTRCGPMTRSPSFLWLRR</sequence>
<gene>
    <name evidence="2" type="ORF">SBA1_1470013</name>
</gene>
<dbReference type="EMBL" id="OMOD01000054">
    <property type="protein sequence ID" value="SPF35899.1"/>
    <property type="molecule type" value="Genomic_DNA"/>
</dbReference>
<evidence type="ECO:0000313" key="2">
    <source>
        <dbReference type="EMBL" id="SPF35899.1"/>
    </source>
</evidence>
<proteinExistence type="predicted"/>
<accession>A0A2U3K8C4</accession>
<reference evidence="3" key="1">
    <citation type="submission" date="2018-02" db="EMBL/GenBank/DDBJ databases">
        <authorList>
            <person name="Hausmann B."/>
        </authorList>
    </citation>
    <scope>NUCLEOTIDE SEQUENCE [LARGE SCALE GENOMIC DNA]</scope>
    <source>
        <strain evidence="3">Peat soil MAG SbA1</strain>
    </source>
</reference>
<feature type="region of interest" description="Disordered" evidence="1">
    <location>
        <begin position="1"/>
        <end position="34"/>
    </location>
</feature>
<feature type="compositionally biased region" description="Basic and acidic residues" evidence="1">
    <location>
        <begin position="13"/>
        <end position="26"/>
    </location>
</feature>
<evidence type="ECO:0000313" key="3">
    <source>
        <dbReference type="Proteomes" id="UP000238701"/>
    </source>
</evidence>
<protein>
    <submittedName>
        <fullName evidence="2">Uncharacterized protein</fullName>
    </submittedName>
</protein>
<name>A0A2U3K8C4_9BACT</name>
<dbReference type="Proteomes" id="UP000238701">
    <property type="component" value="Unassembled WGS sequence"/>
</dbReference>